<dbReference type="RefSeq" id="XP_009041666.1">
    <property type="nucleotide sequence ID" value="XM_009043418.1"/>
</dbReference>
<dbReference type="KEGG" id="aaf:AURANDRAFT_67837"/>
<keyword evidence="3" id="KW-1185">Reference proteome</keyword>
<dbReference type="Proteomes" id="UP000002729">
    <property type="component" value="Unassembled WGS sequence"/>
</dbReference>
<reference evidence="2 3" key="1">
    <citation type="journal article" date="2011" name="Proc. Natl. Acad. Sci. U.S.A.">
        <title>Niche of harmful alga Aureococcus anophagefferens revealed through ecogenomics.</title>
        <authorList>
            <person name="Gobler C.J."/>
            <person name="Berry D.L."/>
            <person name="Dyhrman S.T."/>
            <person name="Wilhelm S.W."/>
            <person name="Salamov A."/>
            <person name="Lobanov A.V."/>
            <person name="Zhang Y."/>
            <person name="Collier J.L."/>
            <person name="Wurch L.L."/>
            <person name="Kustka A.B."/>
            <person name="Dill B.D."/>
            <person name="Shah M."/>
            <person name="VerBerkmoes N.C."/>
            <person name="Kuo A."/>
            <person name="Terry A."/>
            <person name="Pangilinan J."/>
            <person name="Lindquist E.A."/>
            <person name="Lucas S."/>
            <person name="Paulsen I.T."/>
            <person name="Hattenrath-Lehmann T.K."/>
            <person name="Talmage S.C."/>
            <person name="Walker E.A."/>
            <person name="Koch F."/>
            <person name="Burson A.M."/>
            <person name="Marcoval M.A."/>
            <person name="Tang Y.Z."/>
            <person name="Lecleir G.R."/>
            <person name="Coyne K.J."/>
            <person name="Berg G.M."/>
            <person name="Bertrand E.M."/>
            <person name="Saito M.A."/>
            <person name="Gladyshev V.N."/>
            <person name="Grigoriev I.V."/>
        </authorList>
    </citation>
    <scope>NUCLEOTIDE SEQUENCE [LARGE SCALE GENOMIC DNA]</scope>
    <source>
        <strain evidence="3">CCMP 1984</strain>
    </source>
</reference>
<evidence type="ECO:0000256" key="1">
    <source>
        <dbReference type="SAM" id="MobiDB-lite"/>
    </source>
</evidence>
<dbReference type="GeneID" id="20226458"/>
<organism evidence="3">
    <name type="scientific">Aureococcus anophagefferens</name>
    <name type="common">Harmful bloom alga</name>
    <dbReference type="NCBI Taxonomy" id="44056"/>
    <lineage>
        <taxon>Eukaryota</taxon>
        <taxon>Sar</taxon>
        <taxon>Stramenopiles</taxon>
        <taxon>Ochrophyta</taxon>
        <taxon>Pelagophyceae</taxon>
        <taxon>Pelagomonadales</taxon>
        <taxon>Pelagomonadaceae</taxon>
        <taxon>Aureococcus</taxon>
    </lineage>
</organism>
<accession>F0YMK3</accession>
<protein>
    <submittedName>
        <fullName evidence="2">Uncharacterized protein</fullName>
    </submittedName>
</protein>
<dbReference type="InParanoid" id="F0YMK3"/>
<sequence>MSQPRSDKDEAIGSSCLFEMCLLSSRYPRHCFRFTVQWTYVGLLVSFVRGYADSASSSFFFLHTFSDRGVWGMHRQLAGLVLLDPGYIVKELTFLYTAAAAAVAAAADRPTDRVPKVGYKGFAGDPKGLTSPKPQ</sequence>
<proteinExistence type="predicted"/>
<name>F0YMK3_AURAN</name>
<gene>
    <name evidence="2" type="ORF">AURANDRAFT_67837</name>
</gene>
<dbReference type="EMBL" id="GL833165">
    <property type="protein sequence ID" value="EGB03664.1"/>
    <property type="molecule type" value="Genomic_DNA"/>
</dbReference>
<feature type="region of interest" description="Disordered" evidence="1">
    <location>
        <begin position="108"/>
        <end position="135"/>
    </location>
</feature>
<evidence type="ECO:0000313" key="3">
    <source>
        <dbReference type="Proteomes" id="UP000002729"/>
    </source>
</evidence>
<dbReference type="AlphaFoldDB" id="F0YMK3"/>
<evidence type="ECO:0000313" key="2">
    <source>
        <dbReference type="EMBL" id="EGB03664.1"/>
    </source>
</evidence>